<feature type="signal peptide" evidence="2">
    <location>
        <begin position="1"/>
        <end position="19"/>
    </location>
</feature>
<protein>
    <submittedName>
        <fullName evidence="3">Uncharacterized protein</fullName>
    </submittedName>
</protein>
<keyword evidence="2" id="KW-0732">Signal</keyword>
<comment type="caution">
    <text evidence="3">The sequence shown here is derived from an EMBL/GenBank/DDBJ whole genome shotgun (WGS) entry which is preliminary data.</text>
</comment>
<name>A0A840VGY1_9BACT</name>
<feature type="region of interest" description="Disordered" evidence="1">
    <location>
        <begin position="122"/>
        <end position="184"/>
    </location>
</feature>
<sequence length="184" mass="19103">MKTLLPATILALLATGPMAFGENGCEASIERITAVAGRAKVDPIELLRMVDVEVTGNPGCCCEIVKAAIQGTECDDAIVGYVVETAIQAAPDQMRLIAQCAIATAPGSLGRVQEVMARLDPGAGESADSAKSAKSAKDAKGVEVKPQAAPADPLDLPPMPPPIPPLAPPPYPRPPSTQTDFYRF</sequence>
<feature type="compositionally biased region" description="Pro residues" evidence="1">
    <location>
        <begin position="155"/>
        <end position="175"/>
    </location>
</feature>
<evidence type="ECO:0000256" key="1">
    <source>
        <dbReference type="SAM" id="MobiDB-lite"/>
    </source>
</evidence>
<gene>
    <name evidence="3" type="ORF">HNR46_003343</name>
</gene>
<evidence type="ECO:0000313" key="4">
    <source>
        <dbReference type="Proteomes" id="UP000557717"/>
    </source>
</evidence>
<reference evidence="3 4" key="1">
    <citation type="submission" date="2020-08" db="EMBL/GenBank/DDBJ databases">
        <title>Genomic Encyclopedia of Type Strains, Phase IV (KMG-IV): sequencing the most valuable type-strain genomes for metagenomic binning, comparative biology and taxonomic classification.</title>
        <authorList>
            <person name="Goeker M."/>
        </authorList>
    </citation>
    <scope>NUCLEOTIDE SEQUENCE [LARGE SCALE GENOMIC DNA]</scope>
    <source>
        <strain evidence="3 4">YC6886</strain>
    </source>
</reference>
<evidence type="ECO:0000313" key="3">
    <source>
        <dbReference type="EMBL" id="MBB5353090.1"/>
    </source>
</evidence>
<keyword evidence="4" id="KW-1185">Reference proteome</keyword>
<dbReference type="AlphaFoldDB" id="A0A840VGY1"/>
<feature type="chain" id="PRO_5032424179" evidence="2">
    <location>
        <begin position="20"/>
        <end position="184"/>
    </location>
</feature>
<dbReference type="Proteomes" id="UP000557717">
    <property type="component" value="Unassembled WGS sequence"/>
</dbReference>
<evidence type="ECO:0000256" key="2">
    <source>
        <dbReference type="SAM" id="SignalP"/>
    </source>
</evidence>
<dbReference type="EMBL" id="JACHFD010000020">
    <property type="protein sequence ID" value="MBB5353090.1"/>
    <property type="molecule type" value="Genomic_DNA"/>
</dbReference>
<accession>A0A840VGY1</accession>
<dbReference type="RefSeq" id="WP_184020656.1">
    <property type="nucleotide sequence ID" value="NZ_JACHFD010000020.1"/>
</dbReference>
<proteinExistence type="predicted"/>
<organism evidence="3 4">
    <name type="scientific">Haloferula luteola</name>
    <dbReference type="NCBI Taxonomy" id="595692"/>
    <lineage>
        <taxon>Bacteria</taxon>
        <taxon>Pseudomonadati</taxon>
        <taxon>Verrucomicrobiota</taxon>
        <taxon>Verrucomicrobiia</taxon>
        <taxon>Verrucomicrobiales</taxon>
        <taxon>Verrucomicrobiaceae</taxon>
        <taxon>Haloferula</taxon>
    </lineage>
</organism>